<feature type="domain" description="HTH tetR-type" evidence="4">
    <location>
        <begin position="11"/>
        <end position="70"/>
    </location>
</feature>
<keyword evidence="1 2" id="KW-0238">DNA-binding</keyword>
<evidence type="ECO:0000259" key="4">
    <source>
        <dbReference type="PROSITE" id="PS50977"/>
    </source>
</evidence>
<keyword evidence="3" id="KW-0472">Membrane</keyword>
<proteinExistence type="predicted"/>
<evidence type="ECO:0000256" key="3">
    <source>
        <dbReference type="SAM" id="Phobius"/>
    </source>
</evidence>
<evidence type="ECO:0000256" key="2">
    <source>
        <dbReference type="PROSITE-ProRule" id="PRU00335"/>
    </source>
</evidence>
<keyword evidence="6" id="KW-1185">Reference proteome</keyword>
<keyword evidence="3" id="KW-1133">Transmembrane helix</keyword>
<protein>
    <submittedName>
        <fullName evidence="5">Transcriptional regulator</fullName>
    </submittedName>
</protein>
<dbReference type="Pfam" id="PF00440">
    <property type="entry name" value="TetR_N"/>
    <property type="match status" value="1"/>
</dbReference>
<feature type="DNA-binding region" description="H-T-H motif" evidence="2">
    <location>
        <begin position="33"/>
        <end position="52"/>
    </location>
</feature>
<reference evidence="5 6" key="1">
    <citation type="journal article" date="2013" name="Genome Announc.">
        <title>Genome Sequence of the Sulfate-Reducing Bacterium Desulfotomaculum hydrothermale Lam5(T).</title>
        <authorList>
            <person name="Amin O."/>
            <person name="Fardeau M.L."/>
            <person name="Valette O."/>
            <person name="Hirschler-Rea A."/>
            <person name="Barbe V."/>
            <person name="Medigue C."/>
            <person name="Vacherie B."/>
            <person name="Ollivier B."/>
            <person name="Bertin P.N."/>
            <person name="Dolla A."/>
        </authorList>
    </citation>
    <scope>NUCLEOTIDE SEQUENCE [LARGE SCALE GENOMIC DNA]</scope>
    <source>
        <strain evidence="6">Lam5 / DSM 18033</strain>
    </source>
</reference>
<dbReference type="AlphaFoldDB" id="K8DYU4"/>
<dbReference type="eggNOG" id="COG1309">
    <property type="taxonomic scope" value="Bacteria"/>
</dbReference>
<name>K8DYU4_9FIRM</name>
<dbReference type="PANTHER" id="PTHR43479">
    <property type="entry name" value="ACREF/ENVCD OPERON REPRESSOR-RELATED"/>
    <property type="match status" value="1"/>
</dbReference>
<dbReference type="Proteomes" id="UP000009315">
    <property type="component" value="Unassembled WGS sequence"/>
</dbReference>
<dbReference type="PROSITE" id="PS50977">
    <property type="entry name" value="HTH_TETR_2"/>
    <property type="match status" value="1"/>
</dbReference>
<dbReference type="EMBL" id="CAOS01000009">
    <property type="protein sequence ID" value="CCO08132.1"/>
    <property type="molecule type" value="Genomic_DNA"/>
</dbReference>
<feature type="transmembrane region" description="Helical" evidence="3">
    <location>
        <begin position="147"/>
        <end position="165"/>
    </location>
</feature>
<dbReference type="OrthoDB" id="9780824at2"/>
<dbReference type="STRING" id="1121428.DESHY_20001"/>
<dbReference type="GO" id="GO:0003677">
    <property type="term" value="F:DNA binding"/>
    <property type="evidence" value="ECO:0007669"/>
    <property type="project" value="UniProtKB-UniRule"/>
</dbReference>
<dbReference type="InterPro" id="IPR001647">
    <property type="entry name" value="HTH_TetR"/>
</dbReference>
<evidence type="ECO:0000256" key="1">
    <source>
        <dbReference type="ARBA" id="ARBA00023125"/>
    </source>
</evidence>
<dbReference type="PRINTS" id="PR00455">
    <property type="entry name" value="HTHTETR"/>
</dbReference>
<dbReference type="PANTHER" id="PTHR43479:SF11">
    <property type="entry name" value="ACREF_ENVCD OPERON REPRESSOR-RELATED"/>
    <property type="match status" value="1"/>
</dbReference>
<evidence type="ECO:0000313" key="5">
    <source>
        <dbReference type="EMBL" id="CCO08132.1"/>
    </source>
</evidence>
<dbReference type="RefSeq" id="WP_008411378.1">
    <property type="nucleotide sequence ID" value="NZ_CAOS01000009.1"/>
</dbReference>
<evidence type="ECO:0000313" key="6">
    <source>
        <dbReference type="Proteomes" id="UP000009315"/>
    </source>
</evidence>
<keyword evidence="3" id="KW-0812">Transmembrane</keyword>
<dbReference type="InterPro" id="IPR009057">
    <property type="entry name" value="Homeodomain-like_sf"/>
</dbReference>
<sequence>MKVSTRQIQKINTRKKIIETAYIVFSEKGFSVPSSIIAKEAGVSHGSIFAHFPTMNDLLISLLSDFGDKMGASLHVLAKKCDSVENLLKEHLKVLKEYETIYSRLISEKNRLPNEAKNTFAIIQSTVAFHFSSVIEREIEKGMVKKLPVHMLFNIWLGLVHYYLLNKDFFSDSNESVIKRYGSELLSTYLNLIKNERKVYE</sequence>
<organism evidence="5 6">
    <name type="scientific">Desulforamulus hydrothermalis Lam5 = DSM 18033</name>
    <dbReference type="NCBI Taxonomy" id="1121428"/>
    <lineage>
        <taxon>Bacteria</taxon>
        <taxon>Bacillati</taxon>
        <taxon>Bacillota</taxon>
        <taxon>Clostridia</taxon>
        <taxon>Eubacteriales</taxon>
        <taxon>Peptococcaceae</taxon>
        <taxon>Desulforamulus</taxon>
    </lineage>
</organism>
<gene>
    <name evidence="5" type="ORF">DESHY_20001</name>
</gene>
<accession>K8DYU4</accession>
<dbReference type="SUPFAM" id="SSF46689">
    <property type="entry name" value="Homeodomain-like"/>
    <property type="match status" value="1"/>
</dbReference>
<dbReference type="Gene3D" id="1.10.357.10">
    <property type="entry name" value="Tetracycline Repressor, domain 2"/>
    <property type="match status" value="1"/>
</dbReference>
<comment type="caution">
    <text evidence="5">The sequence shown here is derived from an EMBL/GenBank/DDBJ whole genome shotgun (WGS) entry which is preliminary data.</text>
</comment>
<dbReference type="InterPro" id="IPR050624">
    <property type="entry name" value="HTH-type_Tx_Regulator"/>
</dbReference>